<dbReference type="Pfam" id="PF08843">
    <property type="entry name" value="AbiEii"/>
    <property type="match status" value="1"/>
</dbReference>
<accession>A0A0P7ZAP4</accession>
<dbReference type="Gene3D" id="3.10.450.620">
    <property type="entry name" value="JHP933, nucleotidyltransferase-like core domain"/>
    <property type="match status" value="1"/>
</dbReference>
<evidence type="ECO:0000313" key="2">
    <source>
        <dbReference type="Proteomes" id="UP000050360"/>
    </source>
</evidence>
<dbReference type="AlphaFoldDB" id="A0A0P7ZAP4"/>
<sequence>MRISFGVEEKIKLLSTIHTWSRDQLTQDIFRKIQVKYGIPAFLTETMFWHMEILYRLLPISEYLIFKGGTCVQSYIDPMFQRASNDLDFNTTIQNHNALIQKIEEINKQLRNQGTAVEIQGIPYGFFEFESADKASGTLNFRHRMPSRFGEYEHVAGNDVQAKPIRVQINCKHAWLPAIKKVIKPVEFYVMEEAKPVEAVVFPHSSIEDLIADKIMATQVHTGRERFKDVYDLKVLFNLDFDRTAVNTKLALIAKETGRDAGQLLKSSANTVMAFGDRSNEAQGFASMVCRGGKELIKGWEIMCEKTARTILLLGQER</sequence>
<protein>
    <recommendedName>
        <fullName evidence="3">Nucleotidyl transferase AbiEii toxin, Type IV TA system</fullName>
    </recommendedName>
</protein>
<comment type="caution">
    <text evidence="1">The sequence shown here is derived from an EMBL/GenBank/DDBJ whole genome shotgun (WGS) entry which is preliminary data.</text>
</comment>
<gene>
    <name evidence="1" type="ORF">MPEBLZ_03868</name>
</gene>
<name>A0A0P7ZAP4_9EURY</name>
<evidence type="ECO:0008006" key="3">
    <source>
        <dbReference type="Google" id="ProtNLM"/>
    </source>
</evidence>
<dbReference type="EMBL" id="LKCM01000335">
    <property type="protein sequence ID" value="KPQ41575.1"/>
    <property type="molecule type" value="Genomic_DNA"/>
</dbReference>
<dbReference type="InterPro" id="IPR014942">
    <property type="entry name" value="AbiEii"/>
</dbReference>
<evidence type="ECO:0000313" key="1">
    <source>
        <dbReference type="EMBL" id="KPQ41575.1"/>
    </source>
</evidence>
<organism evidence="1 2">
    <name type="scientific">Candidatus Methanoperedens nitratireducens</name>
    <dbReference type="NCBI Taxonomy" id="1392998"/>
    <lineage>
        <taxon>Archaea</taxon>
        <taxon>Methanobacteriati</taxon>
        <taxon>Methanobacteriota</taxon>
        <taxon>Stenosarchaea group</taxon>
        <taxon>Methanomicrobia</taxon>
        <taxon>Methanosarcinales</taxon>
        <taxon>ANME-2 cluster</taxon>
        <taxon>Candidatus Methanoperedentaceae</taxon>
        <taxon>Candidatus Methanoperedens</taxon>
    </lineage>
</organism>
<reference evidence="1 2" key="1">
    <citation type="submission" date="2015-09" db="EMBL/GenBank/DDBJ databases">
        <title>A metagenomics-based metabolic model of nitrate-dependent anaerobic oxidation of methane by Methanoperedens-like archaea.</title>
        <authorList>
            <person name="Arshad A."/>
            <person name="Speth D.R."/>
            <person name="De Graaf R.M."/>
            <person name="Op Den Camp H.J."/>
            <person name="Jetten M.S."/>
            <person name="Welte C.U."/>
        </authorList>
    </citation>
    <scope>NUCLEOTIDE SEQUENCE [LARGE SCALE GENOMIC DNA]</scope>
</reference>
<proteinExistence type="predicted"/>
<dbReference type="Proteomes" id="UP000050360">
    <property type="component" value="Unassembled WGS sequence"/>
</dbReference>